<proteinExistence type="predicted"/>
<evidence type="ECO:0000259" key="4">
    <source>
        <dbReference type="PROSITE" id="PS01179"/>
    </source>
</evidence>
<name>A0A1B6CKT3_9HEMI</name>
<dbReference type="PANTHER" id="PTHR47219">
    <property type="entry name" value="RAB GTPASE-ACTIVATING PROTEIN 1-LIKE"/>
    <property type="match status" value="1"/>
</dbReference>
<dbReference type="FunFam" id="1.10.472.80:FF:000027">
    <property type="entry name" value="GTPase activating protein (Evi5)"/>
    <property type="match status" value="1"/>
</dbReference>
<dbReference type="GO" id="GO:0005096">
    <property type="term" value="F:GTPase activator activity"/>
    <property type="evidence" value="ECO:0007669"/>
    <property type="project" value="UniProtKB-KW"/>
</dbReference>
<organism evidence="7">
    <name type="scientific">Clastoptera arizonana</name>
    <name type="common">Arizona spittle bug</name>
    <dbReference type="NCBI Taxonomy" id="38151"/>
    <lineage>
        <taxon>Eukaryota</taxon>
        <taxon>Metazoa</taxon>
        <taxon>Ecdysozoa</taxon>
        <taxon>Arthropoda</taxon>
        <taxon>Hexapoda</taxon>
        <taxon>Insecta</taxon>
        <taxon>Pterygota</taxon>
        <taxon>Neoptera</taxon>
        <taxon>Paraneoptera</taxon>
        <taxon>Hemiptera</taxon>
        <taxon>Auchenorrhyncha</taxon>
        <taxon>Cercopoidea</taxon>
        <taxon>Clastopteridae</taxon>
        <taxon>Clastoptera</taxon>
    </lineage>
</organism>
<evidence type="ECO:0000313" key="6">
    <source>
        <dbReference type="EMBL" id="JAS07677.1"/>
    </source>
</evidence>
<dbReference type="Pfam" id="PF00640">
    <property type="entry name" value="PID"/>
    <property type="match status" value="1"/>
</dbReference>
<dbReference type="SUPFAM" id="SSF50729">
    <property type="entry name" value="PH domain-like"/>
    <property type="match status" value="1"/>
</dbReference>
<accession>A0A1B6CKT3</accession>
<feature type="domain" description="Rab-GAP TBC" evidence="5">
    <location>
        <begin position="540"/>
        <end position="726"/>
    </location>
</feature>
<dbReference type="AlphaFoldDB" id="A0A1B6CKT3"/>
<dbReference type="InterPro" id="IPR000195">
    <property type="entry name" value="Rab-GAP-TBC_dom"/>
</dbReference>
<dbReference type="InterPro" id="IPR050302">
    <property type="entry name" value="Rab_GAP_TBC_domain"/>
</dbReference>
<dbReference type="CDD" id="cd01211">
    <property type="entry name" value="PTB_Rab6GAP"/>
    <property type="match status" value="1"/>
</dbReference>
<dbReference type="InterPro" id="IPR035969">
    <property type="entry name" value="Rab-GAP_TBC_sf"/>
</dbReference>
<dbReference type="SMART" id="SM00462">
    <property type="entry name" value="PTB"/>
    <property type="match status" value="1"/>
</dbReference>
<dbReference type="Gene3D" id="2.30.29.30">
    <property type="entry name" value="Pleckstrin-homology domain (PH domain)/Phosphotyrosine-binding domain (PTB)"/>
    <property type="match status" value="1"/>
</dbReference>
<evidence type="ECO:0000256" key="3">
    <source>
        <dbReference type="SAM" id="MobiDB-lite"/>
    </source>
</evidence>
<dbReference type="SUPFAM" id="SSF47923">
    <property type="entry name" value="Ypt/Rab-GAP domain of gyp1p"/>
    <property type="match status" value="2"/>
</dbReference>
<dbReference type="InterPro" id="IPR011993">
    <property type="entry name" value="PH-like_dom_sf"/>
</dbReference>
<feature type="coiled-coil region" evidence="2">
    <location>
        <begin position="786"/>
        <end position="851"/>
    </location>
</feature>
<dbReference type="EMBL" id="GEDC01023060">
    <property type="protein sequence ID" value="JAS14238.1"/>
    <property type="molecule type" value="Transcribed_RNA"/>
</dbReference>
<evidence type="ECO:0000313" key="7">
    <source>
        <dbReference type="EMBL" id="JAS14040.1"/>
    </source>
</evidence>
<dbReference type="Pfam" id="PF00566">
    <property type="entry name" value="RabGAP-TBC"/>
    <property type="match status" value="1"/>
</dbReference>
<dbReference type="GO" id="GO:0031267">
    <property type="term" value="F:small GTPase binding"/>
    <property type="evidence" value="ECO:0007669"/>
    <property type="project" value="TreeGrafter"/>
</dbReference>
<gene>
    <name evidence="7" type="ORF">g.30838</name>
    <name evidence="9" type="ORF">g.30840</name>
    <name evidence="8" type="ORF">g.30845</name>
    <name evidence="6" type="ORF">g.30847</name>
</gene>
<evidence type="ECO:0008006" key="10">
    <source>
        <dbReference type="Google" id="ProtNLM"/>
    </source>
</evidence>
<dbReference type="PROSITE" id="PS50086">
    <property type="entry name" value="TBC_RABGAP"/>
    <property type="match status" value="1"/>
</dbReference>
<dbReference type="Pfam" id="PF12473">
    <property type="entry name" value="DUF3694"/>
    <property type="match status" value="1"/>
</dbReference>
<dbReference type="EMBL" id="GEDC01029621">
    <property type="protein sequence ID" value="JAS07677.1"/>
    <property type="molecule type" value="Transcribed_RNA"/>
</dbReference>
<dbReference type="FunFam" id="1.10.8.270:FF:000001">
    <property type="entry name" value="TBC1 domain family member 1"/>
    <property type="match status" value="1"/>
</dbReference>
<dbReference type="EMBL" id="GEDC01016398">
    <property type="protein sequence ID" value="JAS20900.1"/>
    <property type="molecule type" value="Transcribed_RNA"/>
</dbReference>
<evidence type="ECO:0000259" key="5">
    <source>
        <dbReference type="PROSITE" id="PS50086"/>
    </source>
</evidence>
<dbReference type="Gene3D" id="1.10.10.750">
    <property type="entry name" value="Ypt/Rab-GAP domain of gyp1p, domain 1"/>
    <property type="match status" value="1"/>
</dbReference>
<dbReference type="SMART" id="SM00164">
    <property type="entry name" value="TBC"/>
    <property type="match status" value="1"/>
</dbReference>
<feature type="region of interest" description="Disordered" evidence="3">
    <location>
        <begin position="982"/>
        <end position="1004"/>
    </location>
</feature>
<feature type="coiled-coil region" evidence="2">
    <location>
        <begin position="905"/>
        <end position="960"/>
    </location>
</feature>
<feature type="domain" description="PID" evidence="4">
    <location>
        <begin position="154"/>
        <end position="236"/>
    </location>
</feature>
<evidence type="ECO:0000256" key="2">
    <source>
        <dbReference type="SAM" id="Coils"/>
    </source>
</evidence>
<feature type="compositionally biased region" description="Basic and acidic residues" evidence="3">
    <location>
        <begin position="985"/>
        <end position="1004"/>
    </location>
</feature>
<protein>
    <recommendedName>
        <fullName evidence="10">Rab-GAP TBC domain-containing protein</fullName>
    </recommendedName>
</protein>
<sequence length="1004" mass="114167">MEDSASVKSNDSTAISDEYEFVSGVVTTLPLLKISTGSNLEELMGEVLREMDVNEDNVDLQQNNESVHKNNVIELKRFETCEHPLNEEDIQYLGDVPQDCTIFGNISYLGAASISGPKSDTEVKRNMAILNEQCSSIMAIEVSVSIPSCSEGCVVLHDAGTNGVMAKYEINRILFYSHGIQGTRDASCFAFTWSHGDSIENAIFQCHVFRCNIPEAVAQVSQCFVKAFNLRMPKSLTTSVNGELVPNNSKETYNRTGNLETVVFEVSMEIKEEDGRSGFVAVPKDKTYFKLRANVQKQICLTVQQVCDNDLEQDLEVERCFGVLVSHGRNVKHSDMQLLEMVSMGSGVAAEKKCYLIIGQWNPMENAFESLNVETPRDTKVFLTVAVDLVIRGISEPVRLPIETPVKVFPHSERFWSFSRRPLIQQFTLDLKEISDRTEVNYEVVKIERSEPPVDLDRNRLNLTLNNLASFIHSPSVTSMDALTPKEDYASDGDEPMLSGTGEVSKDCSKSELDSWADVLVKWSIPTQHPRQLAALVKQGIPEALRGEVWQRLAHCDQDSSLMDNYRILISQDCSCENVIQRDINRTFPAHDFFKEAGGLGQDSLFRISKAYAVYDTEVGYCQGLSFLAATLLLHMPEEQAFCVLLKLMYNYGLRDLYKDGFECLYLRLFQLNRLMQEHVPQLLIHFSDKGVESHMFASQWFLTLFTARFPLYFVFHIIDVFLLQGTETLFQIALALLITYKKDLLQLDFESILKYFRVSLPKKCRNEETAKQLMKLACSLKVKKLKKYEQEFMALKARQDSEQNDEQYAAEAEKLKYALLRSEEEKQLLEQEVVKVKDILKREVKKAENDSIRNSTIIAEYKQICQRLDSEQLAAKTSLNQLKKKVAGCEKCSEIVTEEVSQNENEEEATLTRYQERIKELELDLARAKLAQVEAECQNQDLTHQLNETLTELQSLTSRNSWPPWLHKTLSSIKEVAINKSAVPRRDSNTTDPMSREDNVFSN</sequence>
<dbReference type="Gene3D" id="1.10.8.270">
    <property type="entry name" value="putative rabgap domain of human tbc1 domain family member 14 like domains"/>
    <property type="match status" value="1"/>
</dbReference>
<evidence type="ECO:0000313" key="8">
    <source>
        <dbReference type="EMBL" id="JAS14238.1"/>
    </source>
</evidence>
<dbReference type="InterPro" id="IPR022164">
    <property type="entry name" value="Kinesin-like"/>
</dbReference>
<dbReference type="PANTHER" id="PTHR47219:SF9">
    <property type="entry name" value="GTPASE ACTIVATING PROTEIN AND CENTROSOME-ASSOCIATED, ISOFORM B"/>
    <property type="match status" value="1"/>
</dbReference>
<dbReference type="InterPro" id="IPR006020">
    <property type="entry name" value="PTB/PI_dom"/>
</dbReference>
<evidence type="ECO:0000313" key="9">
    <source>
        <dbReference type="EMBL" id="JAS20900.1"/>
    </source>
</evidence>
<keyword evidence="2" id="KW-0175">Coiled coil</keyword>
<dbReference type="EMBL" id="GEDC01023258">
    <property type="protein sequence ID" value="JAS14040.1"/>
    <property type="molecule type" value="Transcribed_RNA"/>
</dbReference>
<reference evidence="7" key="1">
    <citation type="submission" date="2015-12" db="EMBL/GenBank/DDBJ databases">
        <title>De novo transcriptome assembly of four potential Pierce s Disease insect vectors from Arizona vineyards.</title>
        <authorList>
            <person name="Tassone E.E."/>
        </authorList>
    </citation>
    <scope>NUCLEOTIDE SEQUENCE</scope>
</reference>
<evidence type="ECO:0000256" key="1">
    <source>
        <dbReference type="ARBA" id="ARBA00022468"/>
    </source>
</evidence>
<dbReference type="PROSITE" id="PS01179">
    <property type="entry name" value="PID"/>
    <property type="match status" value="1"/>
</dbReference>
<dbReference type="Gene3D" id="1.10.472.80">
    <property type="entry name" value="Ypt/Rab-GAP domain of gyp1p, domain 3"/>
    <property type="match status" value="1"/>
</dbReference>
<keyword evidence="1" id="KW-0343">GTPase activation</keyword>